<keyword evidence="1" id="KW-0175">Coiled coil</keyword>
<evidence type="ECO:0000256" key="2">
    <source>
        <dbReference type="SAM" id="MobiDB-lite"/>
    </source>
</evidence>
<keyword evidence="4" id="KW-1185">Reference proteome</keyword>
<accession>A0A8J5XHW7</accession>
<protein>
    <submittedName>
        <fullName evidence="3">Uncharacterized protein</fullName>
    </submittedName>
</protein>
<evidence type="ECO:0000313" key="4">
    <source>
        <dbReference type="Proteomes" id="UP000751190"/>
    </source>
</evidence>
<evidence type="ECO:0000313" key="3">
    <source>
        <dbReference type="EMBL" id="KAG8461312.1"/>
    </source>
</evidence>
<sequence length="517" mass="53925">MEVVVRDDDDAAFRAQGLQNQVHTLTASVHKLERSALLEAERCDRQLFLARKEAELLGAQLAEVQRAHDASARAHADELASAEREIAEVRARMRELAVGARAAGLLYAVRLFLCARKRGKASIMLMSERNRAIPIRLALARRLELRCKRELGDERAAHAAECTARAAAEAELALRDAALAAARVQLAARDDALVAQERRFASLEGVRLNLERRANAFERRRADTAARLAAAQSALSHERHARAQLYARLAGAEEANGVEGVRHASPPDRSAPVLPEMGAARRPPPLRRSGAAARAAAMSVQPAVVAAAGEPGRRRTPRRSRASAFNAPAAAAAAQPSPARVAPRTVGARNSIDSAAPLAALSAAPLPSVAASASASFSGGSSDGPLARRARPRADAVGGALSSATRTMVALPLLRGGGAGDGAGDGAEQLRALMPEQLAAGMLALAQRRPRRPSASGAQRCVAAPAFEGSEEHARGTGALTSVGWFAGVAGSASQNGAHAQAVLASVFGDAQRHGIV</sequence>
<feature type="coiled-coil region" evidence="1">
    <location>
        <begin position="72"/>
        <end position="99"/>
    </location>
</feature>
<feature type="compositionally biased region" description="Low complexity" evidence="2">
    <location>
        <begin position="287"/>
        <end position="297"/>
    </location>
</feature>
<feature type="region of interest" description="Disordered" evidence="2">
    <location>
        <begin position="257"/>
        <end position="344"/>
    </location>
</feature>
<proteinExistence type="predicted"/>
<feature type="region of interest" description="Disordered" evidence="2">
    <location>
        <begin position="373"/>
        <end position="401"/>
    </location>
</feature>
<dbReference type="EMBL" id="JAGTXO010000026">
    <property type="protein sequence ID" value="KAG8461312.1"/>
    <property type="molecule type" value="Genomic_DNA"/>
</dbReference>
<feature type="compositionally biased region" description="Low complexity" evidence="2">
    <location>
        <begin position="322"/>
        <end position="344"/>
    </location>
</feature>
<reference evidence="3" key="1">
    <citation type="submission" date="2021-05" db="EMBL/GenBank/DDBJ databases">
        <title>The genome of the haptophyte Pavlova lutheri (Diacronema luteri, Pavlovales) - a model for lipid biosynthesis in eukaryotic algae.</title>
        <authorList>
            <person name="Hulatt C.J."/>
            <person name="Posewitz M.C."/>
        </authorList>
    </citation>
    <scope>NUCLEOTIDE SEQUENCE</scope>
    <source>
        <strain evidence="3">NIVA-4/92</strain>
    </source>
</reference>
<dbReference type="AlphaFoldDB" id="A0A8J5XHW7"/>
<name>A0A8J5XHW7_DIALT</name>
<organism evidence="3 4">
    <name type="scientific">Diacronema lutheri</name>
    <name type="common">Unicellular marine alga</name>
    <name type="synonym">Monochrysis lutheri</name>
    <dbReference type="NCBI Taxonomy" id="2081491"/>
    <lineage>
        <taxon>Eukaryota</taxon>
        <taxon>Haptista</taxon>
        <taxon>Haptophyta</taxon>
        <taxon>Pavlovophyceae</taxon>
        <taxon>Pavlovales</taxon>
        <taxon>Pavlovaceae</taxon>
        <taxon>Diacronema</taxon>
    </lineage>
</organism>
<dbReference type="Proteomes" id="UP000751190">
    <property type="component" value="Unassembled WGS sequence"/>
</dbReference>
<gene>
    <name evidence="3" type="ORF">KFE25_010499</name>
</gene>
<comment type="caution">
    <text evidence="3">The sequence shown here is derived from an EMBL/GenBank/DDBJ whole genome shotgun (WGS) entry which is preliminary data.</text>
</comment>
<evidence type="ECO:0000256" key="1">
    <source>
        <dbReference type="SAM" id="Coils"/>
    </source>
</evidence>